<dbReference type="InterPro" id="IPR005733">
    <property type="entry name" value="TopoI_bac-type"/>
</dbReference>
<dbReference type="InterPro" id="IPR034149">
    <property type="entry name" value="TOPRIM_TopoI"/>
</dbReference>
<evidence type="ECO:0000256" key="6">
    <source>
        <dbReference type="ARBA" id="ARBA00023235"/>
    </source>
</evidence>
<dbReference type="InterPro" id="IPR023406">
    <property type="entry name" value="Topo_IA_AS"/>
</dbReference>
<dbReference type="PROSITE" id="PS50880">
    <property type="entry name" value="TOPRIM"/>
    <property type="match status" value="1"/>
</dbReference>
<dbReference type="GO" id="GO:0006265">
    <property type="term" value="P:DNA topological change"/>
    <property type="evidence" value="ECO:0007669"/>
    <property type="project" value="InterPro"/>
</dbReference>
<dbReference type="Pfam" id="PF01751">
    <property type="entry name" value="Toprim"/>
    <property type="match status" value="1"/>
</dbReference>
<dbReference type="InterPro" id="IPR023405">
    <property type="entry name" value="Topo_IA_core_domain"/>
</dbReference>
<dbReference type="SMART" id="SM00493">
    <property type="entry name" value="TOPRIM"/>
    <property type="match status" value="1"/>
</dbReference>
<dbReference type="NCBIfam" id="TIGR01051">
    <property type="entry name" value="topA_bact"/>
    <property type="match status" value="1"/>
</dbReference>
<dbReference type="AlphaFoldDB" id="A0A955LH63"/>
<evidence type="ECO:0000256" key="4">
    <source>
        <dbReference type="ARBA" id="ARBA00023029"/>
    </source>
</evidence>
<dbReference type="PRINTS" id="PR00417">
    <property type="entry name" value="PRTPISMRASEI"/>
</dbReference>
<feature type="non-terminal residue" evidence="14">
    <location>
        <position position="498"/>
    </location>
</feature>
<dbReference type="Pfam" id="PF01131">
    <property type="entry name" value="Topoisom_bac"/>
    <property type="match status" value="1"/>
</dbReference>
<evidence type="ECO:0000259" key="13">
    <source>
        <dbReference type="PROSITE" id="PS52039"/>
    </source>
</evidence>
<protein>
    <recommendedName>
        <fullName evidence="3">DNA topoisomerase</fullName>
        <ecNumber evidence="3">5.6.2.1</ecNumber>
    </recommendedName>
    <alternativeName>
        <fullName evidence="10">Omega-protein</fullName>
    </alternativeName>
    <alternativeName>
        <fullName evidence="9">Relaxing enzyme</fullName>
    </alternativeName>
    <alternativeName>
        <fullName evidence="7">Swivelase</fullName>
    </alternativeName>
    <alternativeName>
        <fullName evidence="8">Untwisting enzyme</fullName>
    </alternativeName>
</protein>
<keyword evidence="4" id="KW-0799">Topoisomerase</keyword>
<dbReference type="GO" id="GO:0003917">
    <property type="term" value="F:DNA topoisomerase type I (single strand cut, ATP-independent) activity"/>
    <property type="evidence" value="ECO:0007669"/>
    <property type="project" value="UniProtKB-EC"/>
</dbReference>
<feature type="compositionally biased region" description="Basic and acidic residues" evidence="11">
    <location>
        <begin position="353"/>
        <end position="374"/>
    </location>
</feature>
<dbReference type="PROSITE" id="PS00396">
    <property type="entry name" value="TOPO_IA_1"/>
    <property type="match status" value="1"/>
</dbReference>
<name>A0A955LH63_UNCKA</name>
<dbReference type="CDD" id="cd03363">
    <property type="entry name" value="TOPRIM_TopoIA_TopoI"/>
    <property type="match status" value="1"/>
</dbReference>
<reference evidence="14" key="1">
    <citation type="submission" date="2020-04" db="EMBL/GenBank/DDBJ databases">
        <authorList>
            <person name="Zhang T."/>
        </authorList>
    </citation>
    <scope>NUCLEOTIDE SEQUENCE</scope>
    <source>
        <strain evidence="14">HKST-UBA01</strain>
    </source>
</reference>
<dbReference type="GO" id="GO:0003677">
    <property type="term" value="F:DNA binding"/>
    <property type="evidence" value="ECO:0007669"/>
    <property type="project" value="UniProtKB-KW"/>
</dbReference>
<organism evidence="14 15">
    <name type="scientific">candidate division WWE3 bacterium</name>
    <dbReference type="NCBI Taxonomy" id="2053526"/>
    <lineage>
        <taxon>Bacteria</taxon>
        <taxon>Katanobacteria</taxon>
    </lineage>
</organism>
<comment type="catalytic activity">
    <reaction evidence="1">
        <text>ATP-independent breakage of single-stranded DNA, followed by passage and rejoining.</text>
        <dbReference type="EC" id="5.6.2.1"/>
    </reaction>
</comment>
<dbReference type="Gene3D" id="3.40.50.140">
    <property type="match status" value="1"/>
</dbReference>
<dbReference type="EC" id="5.6.2.1" evidence="3"/>
<proteinExistence type="inferred from homology"/>
<dbReference type="SMART" id="SM00436">
    <property type="entry name" value="TOP1Bc"/>
    <property type="match status" value="1"/>
</dbReference>
<evidence type="ECO:0000256" key="8">
    <source>
        <dbReference type="ARBA" id="ARBA00031985"/>
    </source>
</evidence>
<dbReference type="InterPro" id="IPR013497">
    <property type="entry name" value="Topo_IA_cen"/>
</dbReference>
<keyword evidence="5" id="KW-0238">DNA-binding</keyword>
<dbReference type="InterPro" id="IPR013825">
    <property type="entry name" value="Topo_IA_cen_sub2"/>
</dbReference>
<keyword evidence="6" id="KW-0413">Isomerase</keyword>
<sequence length="498" mass="57106">MKQLVVVESPTKVKTISKYLGKEYTVMSSKGHVRDLPKKDLGVDVDHNFKPDYTVMPGKEAVVKDLKKAAKDADVVVLATDLDREGEAISWHIKHIIESAKLKKKPEFKRVVFHEITKHAIEEAFQNSKKINDDLVDAYQARRVLDRIVGYKLSPLLWEKIRYGLSAGRVQSVVVRLIVEREREREKFKSEPYFNFTAKLDAEDNSSLDALLWKYEEKSVEEKETLKLFVGDYTYSKTIFQDEKKSESLKQDFSKHHFVVGDVNKKNVKRKASPPLTTARLQRQAVNRFGFTSKRAMSAAQKLYEAGLITYHRTDSTFLSEDFITASRKYIADQYGKEYIPDKPNLYANKSKSAQEAHEAIRPSDVTRDLKSPEVKKLAEDQKKIYTLIWRNAVASQMSPAELMQMRIDVHSHEDKQLALEKPLCIWRTSGSKVEFAGWMKVAGKQQEDTLLPDMNISDELNLEEIVVSSHETQAPPRYTEASLIKDLEKYGIGRPST</sequence>
<dbReference type="PROSITE" id="PS52039">
    <property type="entry name" value="TOPO_IA_2"/>
    <property type="match status" value="1"/>
</dbReference>
<dbReference type="InterPro" id="IPR013826">
    <property type="entry name" value="Topo_IA_cen_sub3"/>
</dbReference>
<dbReference type="InterPro" id="IPR013824">
    <property type="entry name" value="Topo_IA_cen_sub1"/>
</dbReference>
<evidence type="ECO:0000256" key="5">
    <source>
        <dbReference type="ARBA" id="ARBA00023125"/>
    </source>
</evidence>
<comment type="caution">
    <text evidence="14">The sequence shown here is derived from an EMBL/GenBank/DDBJ whole genome shotgun (WGS) entry which is preliminary data.</text>
</comment>
<feature type="region of interest" description="Disordered" evidence="11">
    <location>
        <begin position="352"/>
        <end position="374"/>
    </location>
</feature>
<dbReference type="Gene3D" id="2.70.20.10">
    <property type="entry name" value="Topoisomerase I, domain 3"/>
    <property type="match status" value="1"/>
</dbReference>
<evidence type="ECO:0000256" key="11">
    <source>
        <dbReference type="SAM" id="MobiDB-lite"/>
    </source>
</evidence>
<dbReference type="Proteomes" id="UP000701698">
    <property type="component" value="Unassembled WGS sequence"/>
</dbReference>
<dbReference type="Gene3D" id="1.10.290.10">
    <property type="entry name" value="Topoisomerase I, domain 4"/>
    <property type="match status" value="1"/>
</dbReference>
<dbReference type="PANTHER" id="PTHR42785:SF1">
    <property type="entry name" value="DNA TOPOISOMERASE"/>
    <property type="match status" value="1"/>
</dbReference>
<dbReference type="Gene3D" id="1.10.460.10">
    <property type="entry name" value="Topoisomerase I, domain 2"/>
    <property type="match status" value="1"/>
</dbReference>
<evidence type="ECO:0000256" key="7">
    <source>
        <dbReference type="ARBA" id="ARBA00030003"/>
    </source>
</evidence>
<evidence type="ECO:0000256" key="10">
    <source>
        <dbReference type="ARBA" id="ARBA00032877"/>
    </source>
</evidence>
<evidence type="ECO:0000256" key="1">
    <source>
        <dbReference type="ARBA" id="ARBA00000213"/>
    </source>
</evidence>
<evidence type="ECO:0000256" key="9">
    <source>
        <dbReference type="ARBA" id="ARBA00032235"/>
    </source>
</evidence>
<evidence type="ECO:0000256" key="3">
    <source>
        <dbReference type="ARBA" id="ARBA00012891"/>
    </source>
</evidence>
<dbReference type="PANTHER" id="PTHR42785">
    <property type="entry name" value="DNA TOPOISOMERASE, TYPE IA, CORE"/>
    <property type="match status" value="1"/>
</dbReference>
<dbReference type="InterPro" id="IPR003601">
    <property type="entry name" value="Topo_IA_2"/>
</dbReference>
<dbReference type="CDD" id="cd00186">
    <property type="entry name" value="TOP1Ac"/>
    <property type="match status" value="1"/>
</dbReference>
<accession>A0A955LH63</accession>
<evidence type="ECO:0000259" key="12">
    <source>
        <dbReference type="PROSITE" id="PS50880"/>
    </source>
</evidence>
<dbReference type="InterPro" id="IPR000380">
    <property type="entry name" value="Topo_IA"/>
</dbReference>
<dbReference type="EMBL" id="JAGQKX010000116">
    <property type="protein sequence ID" value="MCA9390515.1"/>
    <property type="molecule type" value="Genomic_DNA"/>
</dbReference>
<gene>
    <name evidence="14" type="primary">topA</name>
    <name evidence="14" type="ORF">KC571_03865</name>
</gene>
<reference evidence="14" key="2">
    <citation type="journal article" date="2021" name="Microbiome">
        <title>Successional dynamics and alternative stable states in a saline activated sludge microbial community over 9 years.</title>
        <authorList>
            <person name="Wang Y."/>
            <person name="Ye J."/>
            <person name="Ju F."/>
            <person name="Liu L."/>
            <person name="Boyd J.A."/>
            <person name="Deng Y."/>
            <person name="Parks D.H."/>
            <person name="Jiang X."/>
            <person name="Yin X."/>
            <person name="Woodcroft B.J."/>
            <person name="Tyson G.W."/>
            <person name="Hugenholtz P."/>
            <person name="Polz M.F."/>
            <person name="Zhang T."/>
        </authorList>
    </citation>
    <scope>NUCLEOTIDE SEQUENCE</scope>
    <source>
        <strain evidence="14">HKST-UBA01</strain>
    </source>
</reference>
<evidence type="ECO:0000313" key="14">
    <source>
        <dbReference type="EMBL" id="MCA9390515.1"/>
    </source>
</evidence>
<dbReference type="InterPro" id="IPR006171">
    <property type="entry name" value="TOPRIM_dom"/>
</dbReference>
<feature type="domain" description="Topo IA-type catalytic" evidence="13">
    <location>
        <begin position="132"/>
        <end position="498"/>
    </location>
</feature>
<dbReference type="SUPFAM" id="SSF56712">
    <property type="entry name" value="Prokaryotic type I DNA topoisomerase"/>
    <property type="match status" value="1"/>
</dbReference>
<evidence type="ECO:0000313" key="15">
    <source>
        <dbReference type="Proteomes" id="UP000701698"/>
    </source>
</evidence>
<evidence type="ECO:0000256" key="2">
    <source>
        <dbReference type="ARBA" id="ARBA00009446"/>
    </source>
</evidence>
<feature type="domain" description="Toprim" evidence="12">
    <location>
        <begin position="2"/>
        <end position="116"/>
    </location>
</feature>
<comment type="similarity">
    <text evidence="2">Belongs to the type IA topoisomerase family.</text>
</comment>
<dbReference type="SMART" id="SM00437">
    <property type="entry name" value="TOP1Ac"/>
    <property type="match status" value="1"/>
</dbReference>
<dbReference type="InterPro" id="IPR003602">
    <property type="entry name" value="Topo_IA_DNA-bd_dom"/>
</dbReference>